<dbReference type="Gramene" id="Pp3c13_15890V3.5">
    <property type="protein sequence ID" value="Pp3c13_15890V3.5"/>
    <property type="gene ID" value="Pp3c13_15890"/>
</dbReference>
<dbReference type="PANTHER" id="PTHR10196:SF57">
    <property type="entry name" value="XYLULOSE KINASE"/>
    <property type="match status" value="1"/>
</dbReference>
<keyword evidence="4" id="KW-0067">ATP-binding</keyword>
<keyword evidence="8" id="KW-1185">Reference proteome</keyword>
<dbReference type="GO" id="GO:0004856">
    <property type="term" value="F:D-xylulokinase activity"/>
    <property type="evidence" value="ECO:0000318"/>
    <property type="project" value="GO_Central"/>
</dbReference>
<dbReference type="PANTHER" id="PTHR10196">
    <property type="entry name" value="SUGAR KINASE"/>
    <property type="match status" value="1"/>
</dbReference>
<dbReference type="CDD" id="cd07776">
    <property type="entry name" value="ASKHA_NBD_FGGY_SpXK-like"/>
    <property type="match status" value="1"/>
</dbReference>
<comment type="similarity">
    <text evidence="1 4">Belongs to the FGGY kinase family.</text>
</comment>
<keyword evidence="4" id="KW-0119">Carbohydrate metabolism</keyword>
<dbReference type="GO" id="GO:0042732">
    <property type="term" value="P:D-xylose metabolic process"/>
    <property type="evidence" value="ECO:0007669"/>
    <property type="project" value="UniProtKB-UniRule"/>
</dbReference>
<sequence length="569" mass="61734">MGSLPSDALFLGLDSSTQSLKITAIDAELRLIASASVHFDSELPHYGTKDGVHRDPKVKGRITGPVLMWVEALDLVLTKMVRANFPFNKVNAISGSGQQHGSVYWTKGAQQLHLKNLDPSKDLVTQLQEAFSIKDSPVWMDSSTSAQCSAIEKAVGGAAKLTALTGSRAFERFTGPQVRKVYETQKETYHATERVSLVSSFMASLLVGNYASIDHSDGAGMNLMDLHSRTWSPDALDATAPGLEKKLGPLAPSHAIAGKLHSYFVQRFHFNPKCLVVNWSGDNPCSLAGLALNRPGDLAISMGTSDTCPCLYRSCGRLQVFGLTRTPQPSLEGHVFPNPVDPESFMVMLCYKNGSLTREDIRNECADRSWEKFNSLLEETPPLNEGKMGFYYKEAEILPPLPVGYHHFILGRGDGNAFDNLNVQKVPKFDPAAEVRAIVEGQILSMRIHAERIGMQCPPERIIATGGGSANKHLLALIASIFGCSVYTAQRPDSAALGAALRAAHGWICQEQGTFVPMASVLKQASGENAFQCHLQAKAGSDELHAQYGDLAPVRAKIEQQLLGESISC</sequence>
<dbReference type="Proteomes" id="UP000006727">
    <property type="component" value="Chromosome 13"/>
</dbReference>
<evidence type="ECO:0000259" key="6">
    <source>
        <dbReference type="Pfam" id="PF02782"/>
    </source>
</evidence>
<comment type="catalytic activity">
    <reaction evidence="4">
        <text>D-xylulose + ATP = D-xylulose 5-phosphate + ADP + H(+)</text>
        <dbReference type="Rhea" id="RHEA:10964"/>
        <dbReference type="ChEBI" id="CHEBI:15378"/>
        <dbReference type="ChEBI" id="CHEBI:17140"/>
        <dbReference type="ChEBI" id="CHEBI:30616"/>
        <dbReference type="ChEBI" id="CHEBI:57737"/>
        <dbReference type="ChEBI" id="CHEBI:456216"/>
        <dbReference type="EC" id="2.7.1.17"/>
    </reaction>
</comment>
<dbReference type="InterPro" id="IPR018485">
    <property type="entry name" value="FGGY_C"/>
</dbReference>
<evidence type="ECO:0000256" key="3">
    <source>
        <dbReference type="ARBA" id="ARBA00022777"/>
    </source>
</evidence>
<evidence type="ECO:0000256" key="2">
    <source>
        <dbReference type="ARBA" id="ARBA00022679"/>
    </source>
</evidence>
<dbReference type="EnsemblPlants" id="Pp3c13_15890V3.5">
    <property type="protein sequence ID" value="Pp3c13_15890V3.5"/>
    <property type="gene ID" value="Pp3c13_15890"/>
</dbReference>
<keyword evidence="4" id="KW-0859">Xylose metabolism</keyword>
<dbReference type="EMBL" id="ABEU02000013">
    <property type="status" value="NOT_ANNOTATED_CDS"/>
    <property type="molecule type" value="Genomic_DNA"/>
</dbReference>
<dbReference type="Pfam" id="PF00370">
    <property type="entry name" value="FGGY_N"/>
    <property type="match status" value="1"/>
</dbReference>
<dbReference type="Gene3D" id="3.30.420.40">
    <property type="match status" value="2"/>
</dbReference>
<dbReference type="InterPro" id="IPR042024">
    <property type="entry name" value="D-XK_euk"/>
</dbReference>
<dbReference type="FunFam" id="3.30.420.40:FF:000118">
    <property type="entry name" value="Xylulose kinase 2"/>
    <property type="match status" value="1"/>
</dbReference>
<dbReference type="SUPFAM" id="SSF53067">
    <property type="entry name" value="Actin-like ATPase domain"/>
    <property type="match status" value="2"/>
</dbReference>
<reference evidence="7 8" key="2">
    <citation type="journal article" date="2018" name="Plant J.">
        <title>The Physcomitrella patens chromosome-scale assembly reveals moss genome structure and evolution.</title>
        <authorList>
            <person name="Lang D."/>
            <person name="Ullrich K.K."/>
            <person name="Murat F."/>
            <person name="Fuchs J."/>
            <person name="Jenkins J."/>
            <person name="Haas F.B."/>
            <person name="Piednoel M."/>
            <person name="Gundlach H."/>
            <person name="Van Bel M."/>
            <person name="Meyberg R."/>
            <person name="Vives C."/>
            <person name="Morata J."/>
            <person name="Symeonidi A."/>
            <person name="Hiss M."/>
            <person name="Muchero W."/>
            <person name="Kamisugi Y."/>
            <person name="Saleh O."/>
            <person name="Blanc G."/>
            <person name="Decker E.L."/>
            <person name="van Gessel N."/>
            <person name="Grimwood J."/>
            <person name="Hayes R.D."/>
            <person name="Graham S.W."/>
            <person name="Gunter L.E."/>
            <person name="McDaniel S.F."/>
            <person name="Hoernstein S.N.W."/>
            <person name="Larsson A."/>
            <person name="Li F.W."/>
            <person name="Perroud P.F."/>
            <person name="Phillips J."/>
            <person name="Ranjan P."/>
            <person name="Rokshar D.S."/>
            <person name="Rothfels C.J."/>
            <person name="Schneider L."/>
            <person name="Shu S."/>
            <person name="Stevenson D.W."/>
            <person name="Thummler F."/>
            <person name="Tillich M."/>
            <person name="Villarreal Aguilar J.C."/>
            <person name="Widiez T."/>
            <person name="Wong G.K."/>
            <person name="Wymore A."/>
            <person name="Zhang Y."/>
            <person name="Zimmer A.D."/>
            <person name="Quatrano R.S."/>
            <person name="Mayer K.F.X."/>
            <person name="Goodstein D."/>
            <person name="Casacuberta J.M."/>
            <person name="Vandepoele K."/>
            <person name="Reski R."/>
            <person name="Cuming A.C."/>
            <person name="Tuskan G.A."/>
            <person name="Maumus F."/>
            <person name="Salse J."/>
            <person name="Schmutz J."/>
            <person name="Rensing S.A."/>
        </authorList>
    </citation>
    <scope>NUCLEOTIDE SEQUENCE [LARGE SCALE GENOMIC DNA]</scope>
    <source>
        <strain evidence="7 8">cv. Gransden 2004</strain>
    </source>
</reference>
<evidence type="ECO:0000313" key="8">
    <source>
        <dbReference type="Proteomes" id="UP000006727"/>
    </source>
</evidence>
<proteinExistence type="inferred from homology"/>
<gene>
    <name evidence="7" type="primary">LOC112290103</name>
</gene>
<evidence type="ECO:0000313" key="7">
    <source>
        <dbReference type="EnsemblPlants" id="Pp3c13_15890V3.5"/>
    </source>
</evidence>
<dbReference type="OrthoDB" id="1728974at2759"/>
<dbReference type="InParanoid" id="A0A7I4AKE4"/>
<dbReference type="PIRSF" id="PIRSF000538">
    <property type="entry name" value="GlpK"/>
    <property type="match status" value="1"/>
</dbReference>
<organism evidence="7 8">
    <name type="scientific">Physcomitrium patens</name>
    <name type="common">Spreading-leaved earth moss</name>
    <name type="synonym">Physcomitrella patens</name>
    <dbReference type="NCBI Taxonomy" id="3218"/>
    <lineage>
        <taxon>Eukaryota</taxon>
        <taxon>Viridiplantae</taxon>
        <taxon>Streptophyta</taxon>
        <taxon>Embryophyta</taxon>
        <taxon>Bryophyta</taxon>
        <taxon>Bryophytina</taxon>
        <taxon>Bryopsida</taxon>
        <taxon>Funariidae</taxon>
        <taxon>Funariales</taxon>
        <taxon>Funariaceae</taxon>
        <taxon>Physcomitrium</taxon>
    </lineage>
</organism>
<keyword evidence="3 4" id="KW-0418">Kinase</keyword>
<feature type="domain" description="Carbohydrate kinase FGGY C-terminal" evidence="6">
    <location>
        <begin position="321"/>
        <end position="507"/>
    </location>
</feature>
<reference evidence="7 8" key="1">
    <citation type="journal article" date="2008" name="Science">
        <title>The Physcomitrella genome reveals evolutionary insights into the conquest of land by plants.</title>
        <authorList>
            <person name="Rensing S."/>
            <person name="Lang D."/>
            <person name="Zimmer A."/>
            <person name="Terry A."/>
            <person name="Salamov A."/>
            <person name="Shapiro H."/>
            <person name="Nishiyama T."/>
            <person name="Perroud P.-F."/>
            <person name="Lindquist E."/>
            <person name="Kamisugi Y."/>
            <person name="Tanahashi T."/>
            <person name="Sakakibara K."/>
            <person name="Fujita T."/>
            <person name="Oishi K."/>
            <person name="Shin-I T."/>
            <person name="Kuroki Y."/>
            <person name="Toyoda A."/>
            <person name="Suzuki Y."/>
            <person name="Hashimoto A."/>
            <person name="Yamaguchi K."/>
            <person name="Sugano A."/>
            <person name="Kohara Y."/>
            <person name="Fujiyama A."/>
            <person name="Anterola A."/>
            <person name="Aoki S."/>
            <person name="Ashton N."/>
            <person name="Barbazuk W.B."/>
            <person name="Barker E."/>
            <person name="Bennetzen J."/>
            <person name="Bezanilla M."/>
            <person name="Blankenship R."/>
            <person name="Cho S.H."/>
            <person name="Dutcher S."/>
            <person name="Estelle M."/>
            <person name="Fawcett J.A."/>
            <person name="Gundlach H."/>
            <person name="Hanada K."/>
            <person name="Heyl A."/>
            <person name="Hicks K.A."/>
            <person name="Hugh J."/>
            <person name="Lohr M."/>
            <person name="Mayer K."/>
            <person name="Melkozernov A."/>
            <person name="Murata T."/>
            <person name="Nelson D."/>
            <person name="Pils B."/>
            <person name="Prigge M."/>
            <person name="Reiss B."/>
            <person name="Renner T."/>
            <person name="Rombauts S."/>
            <person name="Rushton P."/>
            <person name="Sanderfoot A."/>
            <person name="Schween G."/>
            <person name="Shiu S.-H."/>
            <person name="Stueber K."/>
            <person name="Theodoulou F.L."/>
            <person name="Tu H."/>
            <person name="Van de Peer Y."/>
            <person name="Verrier P.J."/>
            <person name="Waters E."/>
            <person name="Wood A."/>
            <person name="Yang L."/>
            <person name="Cove D."/>
            <person name="Cuming A."/>
            <person name="Hasebe M."/>
            <person name="Lucas S."/>
            <person name="Mishler D.B."/>
            <person name="Reski R."/>
            <person name="Grigoriev I."/>
            <person name="Quatrano R.S."/>
            <person name="Boore J.L."/>
        </authorList>
    </citation>
    <scope>NUCLEOTIDE SEQUENCE [LARGE SCALE GENOMIC DNA]</scope>
    <source>
        <strain evidence="7 8">cv. Gransden 2004</strain>
    </source>
</reference>
<comment type="function">
    <text evidence="4">Mediates 1-deoxy-D-xylulose (DX) phosphorylation in the cytoplasm prior to the translocation of 1-deoxy-D-xylulose 5-phosphate into plastids. Can also phosphorylate D-xylulose (Xyl). Uses preferentially ATP as cosubstrate.</text>
</comment>
<dbReference type="InterPro" id="IPR018484">
    <property type="entry name" value="FGGY_N"/>
</dbReference>
<dbReference type="GO" id="GO:0005997">
    <property type="term" value="P:xylulose metabolic process"/>
    <property type="evidence" value="ECO:0000318"/>
    <property type="project" value="GO_Central"/>
</dbReference>
<name>A0A7I4AKE4_PHYPA</name>
<dbReference type="KEGG" id="ppp:112290103"/>
<dbReference type="EC" id="2.7.1.17" evidence="4"/>
<evidence type="ECO:0000256" key="1">
    <source>
        <dbReference type="ARBA" id="ARBA00009156"/>
    </source>
</evidence>
<reference evidence="7" key="3">
    <citation type="submission" date="2020-12" db="UniProtKB">
        <authorList>
            <consortium name="EnsemblPlants"/>
        </authorList>
    </citation>
    <scope>IDENTIFICATION</scope>
</reference>
<dbReference type="Pfam" id="PF02782">
    <property type="entry name" value="FGGY_C"/>
    <property type="match status" value="1"/>
</dbReference>
<dbReference type="AlphaFoldDB" id="A0A7I4AKE4"/>
<accession>A0A7I4AKE4</accession>
<dbReference type="RefSeq" id="XP_024391815.1">
    <property type="nucleotide sequence ID" value="XM_024536047.2"/>
</dbReference>
<dbReference type="FunCoup" id="A0A7I4AKE4">
    <property type="interactions" value="2953"/>
</dbReference>
<evidence type="ECO:0000256" key="4">
    <source>
        <dbReference type="RuleBase" id="RU367058"/>
    </source>
</evidence>
<dbReference type="GO" id="GO:0005829">
    <property type="term" value="C:cytosol"/>
    <property type="evidence" value="ECO:0000318"/>
    <property type="project" value="GO_Central"/>
</dbReference>
<keyword evidence="2 4" id="KW-0808">Transferase</keyword>
<feature type="domain" description="Carbohydrate kinase FGGY N-terminal" evidence="5">
    <location>
        <begin position="138"/>
        <end position="287"/>
    </location>
</feature>
<dbReference type="GeneID" id="112290103"/>
<protein>
    <recommendedName>
        <fullName evidence="4">Xylulose kinase</fullName>
        <ecNumber evidence="4">2.7.1.17</ecNumber>
    </recommendedName>
</protein>
<dbReference type="GO" id="GO:0005524">
    <property type="term" value="F:ATP binding"/>
    <property type="evidence" value="ECO:0007669"/>
    <property type="project" value="UniProtKB-KW"/>
</dbReference>
<keyword evidence="4" id="KW-0547">Nucleotide-binding</keyword>
<dbReference type="InterPro" id="IPR043129">
    <property type="entry name" value="ATPase_NBD"/>
</dbReference>
<evidence type="ECO:0000259" key="5">
    <source>
        <dbReference type="Pfam" id="PF00370"/>
    </source>
</evidence>
<dbReference type="InterPro" id="IPR000577">
    <property type="entry name" value="Carb_kinase_FGGY"/>
</dbReference>